<dbReference type="Gene3D" id="1.20.50.20">
    <property type="entry name" value="DnaG, RNA polymerase domain, helical bundle"/>
    <property type="match status" value="1"/>
</dbReference>
<gene>
    <name evidence="12 15" type="primary">dnaG</name>
    <name evidence="15" type="ORF">QNA12_17115</name>
</gene>
<dbReference type="Pfam" id="PF10410">
    <property type="entry name" value="DnaB_bind"/>
    <property type="match status" value="1"/>
</dbReference>
<dbReference type="InterPro" id="IPR037068">
    <property type="entry name" value="DNA_primase_core_N_sf"/>
</dbReference>
<evidence type="ECO:0000256" key="13">
    <source>
        <dbReference type="PIRNR" id="PIRNR002811"/>
    </source>
</evidence>
<evidence type="ECO:0000313" key="16">
    <source>
        <dbReference type="Proteomes" id="UP001379444"/>
    </source>
</evidence>
<comment type="function">
    <text evidence="12 13">RNA polymerase that catalyzes the synthesis of short RNA molecules used as primers for DNA polymerase during DNA replication.</text>
</comment>
<dbReference type="RefSeq" id="WP_264497755.1">
    <property type="nucleotide sequence ID" value="NZ_CP109947.1"/>
</dbReference>
<dbReference type="SUPFAM" id="SSF56731">
    <property type="entry name" value="DNA primase core"/>
    <property type="match status" value="1"/>
</dbReference>
<evidence type="ECO:0000256" key="9">
    <source>
        <dbReference type="ARBA" id="ARBA00022842"/>
    </source>
</evidence>
<dbReference type="NCBIfam" id="TIGR01391">
    <property type="entry name" value="dnaG"/>
    <property type="match status" value="1"/>
</dbReference>
<feature type="domain" description="Toprim" evidence="14">
    <location>
        <begin position="259"/>
        <end position="341"/>
    </location>
</feature>
<keyword evidence="3 12" id="KW-0808">Transferase</keyword>
<dbReference type="InterPro" id="IPR006295">
    <property type="entry name" value="DNA_primase_DnaG"/>
</dbReference>
<comment type="subunit">
    <text evidence="12">Monomer. Interacts with DnaB.</text>
</comment>
<reference evidence="15 16" key="1">
    <citation type="journal article" date="2024" name="Front. Plant Sci.">
        <title>Comprehensive phenomic and genomic studies of the species, Pectobacterium cacticida and proposal for reclassification as Alcorniella cacticida comb. nov.</title>
        <authorList>
            <person name="Jonca J."/>
            <person name="Pirhonen M."/>
            <person name="Waleron M.M."/>
            <person name="Gawor J."/>
            <person name="Mrozik A."/>
            <person name="Smoktunowicz M."/>
            <person name="Waleron K."/>
            <person name="Waleron M."/>
        </authorList>
    </citation>
    <scope>NUCLEOTIDE SEQUENCE [LARGE SCALE GENOMIC DNA]</scope>
    <source>
        <strain evidence="15 16">DPMP6</strain>
    </source>
</reference>
<dbReference type="Gene3D" id="3.40.1360.10">
    <property type="match status" value="1"/>
</dbReference>
<evidence type="ECO:0000256" key="2">
    <source>
        <dbReference type="ARBA" id="ARBA00022515"/>
    </source>
</evidence>
<evidence type="ECO:0000313" key="15">
    <source>
        <dbReference type="EMBL" id="WWO38199.1"/>
    </source>
</evidence>
<keyword evidence="2 12" id="KW-0639">Primosome</keyword>
<dbReference type="InterPro" id="IPR036977">
    <property type="entry name" value="DNA_primase_Znf_CHC2"/>
</dbReference>
<keyword evidence="16" id="KW-1185">Reference proteome</keyword>
<keyword evidence="11 12" id="KW-0804">Transcription</keyword>
<accession>A0ABZ2G8Q3</accession>
<dbReference type="InterPro" id="IPR016136">
    <property type="entry name" value="DNA_helicase_N/primase_C"/>
</dbReference>
<dbReference type="HAMAP" id="MF_00974">
    <property type="entry name" value="DNA_primase_DnaG"/>
    <property type="match status" value="1"/>
</dbReference>
<keyword evidence="7 12" id="KW-0863">Zinc-finger</keyword>
<keyword evidence="9" id="KW-0460">Magnesium</keyword>
<dbReference type="Pfam" id="PF08278">
    <property type="entry name" value="DnaG_DnaB_bind"/>
    <property type="match status" value="1"/>
</dbReference>
<keyword evidence="4 12" id="KW-0548">Nucleotidyltransferase</keyword>
<dbReference type="SMART" id="SM00400">
    <property type="entry name" value="ZnF_CHCC"/>
    <property type="match status" value="1"/>
</dbReference>
<comment type="similarity">
    <text evidence="12 13">Belongs to the DnaG primase family.</text>
</comment>
<dbReference type="SMART" id="SM00493">
    <property type="entry name" value="TOPRIM"/>
    <property type="match status" value="1"/>
</dbReference>
<dbReference type="PANTHER" id="PTHR30313:SF2">
    <property type="entry name" value="DNA PRIMASE"/>
    <property type="match status" value="1"/>
</dbReference>
<dbReference type="InterPro" id="IPR019475">
    <property type="entry name" value="DNA_primase_DnaB-bd"/>
</dbReference>
<proteinExistence type="inferred from homology"/>
<dbReference type="InterPro" id="IPR034151">
    <property type="entry name" value="TOPRIM_DnaG_bac"/>
</dbReference>
<dbReference type="Pfam" id="PF08275">
    <property type="entry name" value="DNAG_N"/>
    <property type="match status" value="1"/>
</dbReference>
<dbReference type="PANTHER" id="PTHR30313">
    <property type="entry name" value="DNA PRIMASE"/>
    <property type="match status" value="1"/>
</dbReference>
<keyword evidence="5 12" id="KW-0235">DNA replication</keyword>
<dbReference type="SUPFAM" id="SSF57783">
    <property type="entry name" value="Zinc beta-ribbon"/>
    <property type="match status" value="1"/>
</dbReference>
<keyword evidence="10 12" id="KW-0238">DNA-binding</keyword>
<comment type="domain">
    <text evidence="12">Contains an N-terminal zinc-binding domain, a central core domain that contains the primase activity, and a C-terminal DnaB-binding domain.</text>
</comment>
<keyword evidence="6 12" id="KW-0479">Metal-binding</keyword>
<dbReference type="Pfam" id="PF01807">
    <property type="entry name" value="Zn_ribbon_DnaG"/>
    <property type="match status" value="1"/>
</dbReference>
<evidence type="ECO:0000259" key="14">
    <source>
        <dbReference type="PROSITE" id="PS50880"/>
    </source>
</evidence>
<dbReference type="PROSITE" id="PS50880">
    <property type="entry name" value="TOPRIM"/>
    <property type="match status" value="1"/>
</dbReference>
<dbReference type="InterPro" id="IPR013173">
    <property type="entry name" value="DNA_primase_DnaG_DnaB-bd_dom"/>
</dbReference>
<keyword evidence="1 12" id="KW-0240">DNA-directed RNA polymerase</keyword>
<dbReference type="Gene3D" id="3.90.580.10">
    <property type="entry name" value="Zinc finger, CHC2-type domain"/>
    <property type="match status" value="1"/>
</dbReference>
<evidence type="ECO:0000256" key="1">
    <source>
        <dbReference type="ARBA" id="ARBA00022478"/>
    </source>
</evidence>
<evidence type="ECO:0000256" key="5">
    <source>
        <dbReference type="ARBA" id="ARBA00022705"/>
    </source>
</evidence>
<dbReference type="InterPro" id="IPR050219">
    <property type="entry name" value="DnaG_primase"/>
</dbReference>
<dbReference type="Gene3D" id="3.90.980.10">
    <property type="entry name" value="DNA primase, catalytic core, N-terminal domain"/>
    <property type="match status" value="1"/>
</dbReference>
<evidence type="ECO:0000256" key="10">
    <source>
        <dbReference type="ARBA" id="ARBA00023125"/>
    </source>
</evidence>
<dbReference type="InterPro" id="IPR013264">
    <property type="entry name" value="DNAG_N"/>
</dbReference>
<protein>
    <recommendedName>
        <fullName evidence="12 13">DNA primase</fullName>
        <ecNumber evidence="12">2.7.7.101</ecNumber>
    </recommendedName>
</protein>
<dbReference type="InterPro" id="IPR006171">
    <property type="entry name" value="TOPRIM_dom"/>
</dbReference>
<dbReference type="EC" id="2.7.7.101" evidence="12"/>
<evidence type="ECO:0000256" key="3">
    <source>
        <dbReference type="ARBA" id="ARBA00022679"/>
    </source>
</evidence>
<evidence type="ECO:0000256" key="8">
    <source>
        <dbReference type="ARBA" id="ARBA00022833"/>
    </source>
</evidence>
<dbReference type="InterPro" id="IPR030846">
    <property type="entry name" value="DnaG_bac"/>
</dbReference>
<dbReference type="InterPro" id="IPR002694">
    <property type="entry name" value="Znf_CHC2"/>
</dbReference>
<dbReference type="EMBL" id="CP125967">
    <property type="protein sequence ID" value="WWO38199.1"/>
    <property type="molecule type" value="Genomic_DNA"/>
</dbReference>
<dbReference type="Pfam" id="PF13155">
    <property type="entry name" value="Toprim_2"/>
    <property type="match status" value="1"/>
</dbReference>
<evidence type="ECO:0000256" key="12">
    <source>
        <dbReference type="HAMAP-Rule" id="MF_00974"/>
    </source>
</evidence>
<dbReference type="Proteomes" id="UP001379444">
    <property type="component" value="Chromosome"/>
</dbReference>
<evidence type="ECO:0000256" key="11">
    <source>
        <dbReference type="ARBA" id="ARBA00023163"/>
    </source>
</evidence>
<evidence type="ECO:0000256" key="4">
    <source>
        <dbReference type="ARBA" id="ARBA00022695"/>
    </source>
</evidence>
<keyword evidence="8 12" id="KW-0862">Zinc</keyword>
<comment type="cofactor">
    <cofactor evidence="12 13">
        <name>Zn(2+)</name>
        <dbReference type="ChEBI" id="CHEBI:29105"/>
    </cofactor>
    <text evidence="12 13">Binds 1 zinc ion per monomer.</text>
</comment>
<dbReference type="SUPFAM" id="SSF117023">
    <property type="entry name" value="DNA primase DnaG, C-terminal domain"/>
    <property type="match status" value="1"/>
</dbReference>
<dbReference type="Gene3D" id="1.10.860.10">
    <property type="entry name" value="DNAb Helicase, Chain A"/>
    <property type="match status" value="1"/>
</dbReference>
<feature type="zinc finger region" description="CHC2-type" evidence="12">
    <location>
        <begin position="40"/>
        <end position="64"/>
    </location>
</feature>
<organism evidence="15 16">
    <name type="scientific">Pectobacterium cacticida</name>
    <dbReference type="NCBI Taxonomy" id="69221"/>
    <lineage>
        <taxon>Bacteria</taxon>
        <taxon>Pseudomonadati</taxon>
        <taxon>Pseudomonadota</taxon>
        <taxon>Gammaproteobacteria</taxon>
        <taxon>Enterobacterales</taxon>
        <taxon>Pectobacteriaceae</taxon>
        <taxon>Pectobacterium</taxon>
    </lineage>
</organism>
<comment type="catalytic activity">
    <reaction evidence="12">
        <text>ssDNA + n NTP = ssDNA/pppN(pN)n-1 hybrid + (n-1) diphosphate.</text>
        <dbReference type="EC" id="2.7.7.101"/>
    </reaction>
</comment>
<dbReference type="PIRSF" id="PIRSF002811">
    <property type="entry name" value="DnaG"/>
    <property type="match status" value="1"/>
</dbReference>
<evidence type="ECO:0000256" key="6">
    <source>
        <dbReference type="ARBA" id="ARBA00022723"/>
    </source>
</evidence>
<name>A0ABZ2G8Q3_9GAMM</name>
<evidence type="ECO:0000256" key="7">
    <source>
        <dbReference type="ARBA" id="ARBA00022771"/>
    </source>
</evidence>
<sequence length="584" mass="66457">MAGRIPRVFINDLLARTDIVDLIDARVKLKKQGKNHHACCPFHHEKTPSFTVNSDKQFYHCFGCGAHGNAIDFLMNYDRLEFVEAIEELATQYGLEVPYETGTGTTQLARHQRQSLYELMGRINEFYRQALNESAGVPALQYLQRRGLSAEVINHFAIGFAPPGWDNVLKRFGSSRDDRSSLNDAGMLVTNDQGRMYDRFRERVMFPIRDKRGRVIAFGGRVLGDGTPKYLNSPETEIFHKGRQLYGLYEAQQNHVQLKRLLVVEGYMDVVALAQFGIDYAVASLGTSTTAEHIQLLFRATDQVVCCYDGDRAGREAAWRALETALPYLNDGRQLRFMFLPDGEDPDTLVRKEGKLAFEQRMEQAHPLSQFLFETLQQQVDMSSPDGRTKLSSLALPLIGQVPGETLRLYLRQQLGNKLGILDDSQLEKLLPKVSEPAQSYQPPQLKVTTMRILIGLLVQNPRLAAEVPDLALEGIEEDKVAGLTLFQDLVKTCNASPGMNMGLLLEKYRDSKYHKQLETMASWDHMIIEEELDEKFRISLAELYDQLLRQRQETLIARDRTHGLNAKEKKELWSLQLALARRH</sequence>
<dbReference type="SMART" id="SM00766">
    <property type="entry name" value="DnaG_DnaB_bind"/>
    <property type="match status" value="1"/>
</dbReference>
<dbReference type="CDD" id="cd03364">
    <property type="entry name" value="TOPRIM_DnaG_primases"/>
    <property type="match status" value="1"/>
</dbReference>